<evidence type="ECO:0000256" key="8">
    <source>
        <dbReference type="ARBA" id="ARBA00023211"/>
    </source>
</evidence>
<dbReference type="GO" id="GO:0016787">
    <property type="term" value="F:hydrolase activity"/>
    <property type="evidence" value="ECO:0007669"/>
    <property type="project" value="UniProtKB-KW"/>
</dbReference>
<comment type="function">
    <text evidence="10">CRISPR (clustered regularly interspaced short palindromic repeat), is an adaptive immune system that provides protection against mobile genetic elements (viruses, transposable elements and conjugative plasmids). CRISPR clusters contain spacers, sequences complementary to antecedent mobile elements, and target invading nucleic acids. CRISPR clusters are transcribed and processed into CRISPR RNA (crRNA). Acts as a dsDNA endonuclease. Involved in the integration of spacer DNA into the CRISPR cassette.</text>
</comment>
<dbReference type="OrthoDB" id="9803119at2"/>
<dbReference type="PANTHER" id="PTHR34353">
    <property type="entry name" value="CRISPR-ASSOCIATED ENDONUCLEASE CAS1 1"/>
    <property type="match status" value="1"/>
</dbReference>
<comment type="cofactor">
    <cofactor evidence="10">
        <name>Mg(2+)</name>
        <dbReference type="ChEBI" id="CHEBI:18420"/>
    </cofactor>
    <cofactor evidence="10">
        <name>Mn(2+)</name>
        <dbReference type="ChEBI" id="CHEBI:29035"/>
    </cofactor>
</comment>
<proteinExistence type="inferred from homology"/>
<dbReference type="Gene3D" id="1.20.120.920">
    <property type="entry name" value="CRISPR-associated endonuclease Cas1, C-terminal domain"/>
    <property type="match status" value="1"/>
</dbReference>
<organism evidence="11 12">
    <name type="scientific">[Clostridium] cellulosi</name>
    <dbReference type="NCBI Taxonomy" id="29343"/>
    <lineage>
        <taxon>Bacteria</taxon>
        <taxon>Bacillati</taxon>
        <taxon>Bacillota</taxon>
        <taxon>Clostridia</taxon>
        <taxon>Eubacteriales</taxon>
        <taxon>Oscillospiraceae</taxon>
        <taxon>Oscillospiraceae incertae sedis</taxon>
    </lineage>
</organism>
<evidence type="ECO:0000256" key="6">
    <source>
        <dbReference type="ARBA" id="ARBA00023118"/>
    </source>
</evidence>
<dbReference type="GO" id="GO:0004520">
    <property type="term" value="F:DNA endonuclease activity"/>
    <property type="evidence" value="ECO:0007669"/>
    <property type="project" value="InterPro"/>
</dbReference>
<comment type="similarity">
    <text evidence="10">Belongs to the CRISPR-associated endonuclease Cas1 family.</text>
</comment>
<evidence type="ECO:0000256" key="4">
    <source>
        <dbReference type="ARBA" id="ARBA00022801"/>
    </source>
</evidence>
<dbReference type="GO" id="GO:0043571">
    <property type="term" value="P:maintenance of CRISPR repeat elements"/>
    <property type="evidence" value="ECO:0007669"/>
    <property type="project" value="UniProtKB-UniRule"/>
</dbReference>
<evidence type="ECO:0000256" key="10">
    <source>
        <dbReference type="HAMAP-Rule" id="MF_01470"/>
    </source>
</evidence>
<evidence type="ECO:0000256" key="5">
    <source>
        <dbReference type="ARBA" id="ARBA00022842"/>
    </source>
</evidence>
<dbReference type="CDD" id="cd09721">
    <property type="entry name" value="Cas1_I-C"/>
    <property type="match status" value="1"/>
</dbReference>
<dbReference type="NCBIfam" id="TIGR00287">
    <property type="entry name" value="cas1"/>
    <property type="match status" value="1"/>
</dbReference>
<keyword evidence="8 10" id="KW-0464">Manganese</keyword>
<feature type="binding site" evidence="10">
    <location>
        <position position="249"/>
    </location>
    <ligand>
        <name>Mn(2+)</name>
        <dbReference type="ChEBI" id="CHEBI:29035"/>
    </ligand>
</feature>
<feature type="binding site" evidence="10">
    <location>
        <position position="234"/>
    </location>
    <ligand>
        <name>Mn(2+)</name>
        <dbReference type="ChEBI" id="CHEBI:29035"/>
    </ligand>
</feature>
<sequence length="343" mass="38985">MRKLLNTLYVTSPNVYLSLDGENIVVLKENNEVARLPLHNLESIIVFSYIGVSPALMGACAKRNIALSFLTPNGKFLARVVGEVRGNVTLRKAQYRISESEELSLNIAKSFIIGKVYNAKWVIERAIRDYALRLDVVRLKDVSTVLSKSLSLISKSASLDELRGFEGEAASNYFSVLDDLILQQKNDFYFTGRNKRPPTDNVNAMLSFVYTLLAHDVAAALETVGLDPYVGFMHRDRPGRISLALDLMEELRSVFADRFVLSLINKRCVKKEDFCQKENGTVLINDDARKTILSAWQSRKQEQIRHPFLEEKIEWGLVPYVQAMLLARFIRGDLDAYPPFMWK</sequence>
<keyword evidence="5 10" id="KW-0460">Magnesium</keyword>
<dbReference type="Pfam" id="PF01867">
    <property type="entry name" value="Cas_Cas1"/>
    <property type="match status" value="1"/>
</dbReference>
<dbReference type="EC" id="3.1.-.-" evidence="10"/>
<keyword evidence="1 10" id="KW-0540">Nuclease</keyword>
<feature type="binding site" evidence="10">
    <location>
        <position position="166"/>
    </location>
    <ligand>
        <name>Mn(2+)</name>
        <dbReference type="ChEBI" id="CHEBI:29035"/>
    </ligand>
</feature>
<dbReference type="STRING" id="29343.CCDG5_2000"/>
<accession>A0A078KRF4</accession>
<dbReference type="GO" id="GO:0051607">
    <property type="term" value="P:defense response to virus"/>
    <property type="evidence" value="ECO:0007669"/>
    <property type="project" value="UniProtKB-UniRule"/>
</dbReference>
<dbReference type="Proteomes" id="UP000032431">
    <property type="component" value="Chromosome I"/>
</dbReference>
<keyword evidence="7 10" id="KW-0238">DNA-binding</keyword>
<dbReference type="Gene3D" id="3.100.10.20">
    <property type="entry name" value="CRISPR-associated endonuclease Cas1, N-terminal domain"/>
    <property type="match status" value="1"/>
</dbReference>
<keyword evidence="4 10" id="KW-0378">Hydrolase</keyword>
<gene>
    <name evidence="11" type="primary">cas1-2</name>
    <name evidence="10" type="synonym">cas1</name>
    <name evidence="11" type="ORF">CCDG5_2000</name>
</gene>
<dbReference type="HAMAP" id="MF_01470">
    <property type="entry name" value="Cas1"/>
    <property type="match status" value="1"/>
</dbReference>
<evidence type="ECO:0000256" key="1">
    <source>
        <dbReference type="ARBA" id="ARBA00022722"/>
    </source>
</evidence>
<name>A0A078KRF4_9FIRM</name>
<dbReference type="KEGG" id="ccel:CCDG5_2000"/>
<evidence type="ECO:0000256" key="3">
    <source>
        <dbReference type="ARBA" id="ARBA00022759"/>
    </source>
</evidence>
<dbReference type="InterPro" id="IPR050646">
    <property type="entry name" value="Cas1"/>
</dbReference>
<dbReference type="EMBL" id="LM995447">
    <property type="protein sequence ID" value="CDZ25092.1"/>
    <property type="molecule type" value="Genomic_DNA"/>
</dbReference>
<dbReference type="InterPro" id="IPR019856">
    <property type="entry name" value="CRISPR-assoc_Cas1_DVULG"/>
</dbReference>
<evidence type="ECO:0000256" key="7">
    <source>
        <dbReference type="ARBA" id="ARBA00023125"/>
    </source>
</evidence>
<keyword evidence="2 10" id="KW-0479">Metal-binding</keyword>
<dbReference type="PATRIC" id="fig|29343.3.peg.2122"/>
<dbReference type="HOGENOM" id="CLU_052779_1_0_9"/>
<reference evidence="12" key="1">
    <citation type="submission" date="2014-07" db="EMBL/GenBank/DDBJ databases">
        <authorList>
            <person name="Wibberg D."/>
        </authorList>
    </citation>
    <scope>NUCLEOTIDE SEQUENCE [LARGE SCALE GENOMIC DNA]</scope>
    <source>
        <strain evidence="12">DG5</strain>
    </source>
</reference>
<dbReference type="InterPro" id="IPR002729">
    <property type="entry name" value="CRISPR-assoc_Cas1"/>
</dbReference>
<evidence type="ECO:0000256" key="9">
    <source>
        <dbReference type="ARBA" id="ARBA00038592"/>
    </source>
</evidence>
<keyword evidence="12" id="KW-1185">Reference proteome</keyword>
<dbReference type="InterPro" id="IPR042206">
    <property type="entry name" value="CRISPR-assoc_Cas1_C"/>
</dbReference>
<keyword evidence="6 10" id="KW-0051">Antiviral defense</keyword>
<evidence type="ECO:0000256" key="2">
    <source>
        <dbReference type="ARBA" id="ARBA00022723"/>
    </source>
</evidence>
<keyword evidence="3 10" id="KW-0255">Endonuclease</keyword>
<dbReference type="AlphaFoldDB" id="A0A078KRF4"/>
<dbReference type="PANTHER" id="PTHR34353:SF2">
    <property type="entry name" value="CRISPR-ASSOCIATED ENDONUCLEASE CAS1 1"/>
    <property type="match status" value="1"/>
</dbReference>
<comment type="subunit">
    <text evidence="9 10">Homodimer, forms a heterotetramer with a Cas2 homodimer.</text>
</comment>
<protein>
    <recommendedName>
        <fullName evidence="10">CRISPR-associated endonuclease Cas1</fullName>
        <ecNumber evidence="10">3.1.-.-</ecNumber>
    </recommendedName>
</protein>
<dbReference type="NCBIfam" id="TIGR03640">
    <property type="entry name" value="cas1_DVULG"/>
    <property type="match status" value="1"/>
</dbReference>
<dbReference type="InterPro" id="IPR042211">
    <property type="entry name" value="CRISPR-assoc_Cas1_N"/>
</dbReference>
<evidence type="ECO:0000313" key="12">
    <source>
        <dbReference type="Proteomes" id="UP000032431"/>
    </source>
</evidence>
<dbReference type="GO" id="GO:0003677">
    <property type="term" value="F:DNA binding"/>
    <property type="evidence" value="ECO:0007669"/>
    <property type="project" value="UniProtKB-KW"/>
</dbReference>
<evidence type="ECO:0000313" key="11">
    <source>
        <dbReference type="EMBL" id="CDZ25092.1"/>
    </source>
</evidence>
<dbReference type="GO" id="GO:0046872">
    <property type="term" value="F:metal ion binding"/>
    <property type="evidence" value="ECO:0007669"/>
    <property type="project" value="UniProtKB-UniRule"/>
</dbReference>